<feature type="domain" description="SGNH hydrolase-type esterase" evidence="1">
    <location>
        <begin position="26"/>
        <end position="194"/>
    </location>
</feature>
<dbReference type="OrthoDB" id="1828825at2"/>
<accession>A0A5B8C021</accession>
<dbReference type="AlphaFoldDB" id="A0A5B8C021"/>
<sequence>MAGRGGRRLGPPAPAVPEAPVPVLAAYGHSWIAGDGASRPDRCLVATAGRALGATVLNRGVGGSLSTDTAALVAAAAVPRADAYLLMTGLNDARLHGAAPAALGEYAAALATVLGAFGDASPDAAVAIIEQPRLVDYTRHEPYDRGSDELLDAYNDVLRTAAAAAGALVAAPSSWDPATMLAEDTVHPNDRGHAYLAQVVVGVVS</sequence>
<dbReference type="InterPro" id="IPR013830">
    <property type="entry name" value="SGNH_hydro"/>
</dbReference>
<dbReference type="Pfam" id="PF13472">
    <property type="entry name" value="Lipase_GDSL_2"/>
    <property type="match status" value="1"/>
</dbReference>
<dbReference type="GO" id="GO:0016787">
    <property type="term" value="F:hydrolase activity"/>
    <property type="evidence" value="ECO:0007669"/>
    <property type="project" value="UniProtKB-KW"/>
</dbReference>
<organism evidence="2 3">
    <name type="scientific">Georgenia yuyongxinii</name>
    <dbReference type="NCBI Taxonomy" id="2589797"/>
    <lineage>
        <taxon>Bacteria</taxon>
        <taxon>Bacillati</taxon>
        <taxon>Actinomycetota</taxon>
        <taxon>Actinomycetes</taxon>
        <taxon>Micrococcales</taxon>
        <taxon>Bogoriellaceae</taxon>
        <taxon>Georgenia</taxon>
    </lineage>
</organism>
<dbReference type="Proteomes" id="UP000314616">
    <property type="component" value="Chromosome"/>
</dbReference>
<keyword evidence="2" id="KW-0378">Hydrolase</keyword>
<proteinExistence type="predicted"/>
<evidence type="ECO:0000313" key="2">
    <source>
        <dbReference type="EMBL" id="QDC23427.1"/>
    </source>
</evidence>
<evidence type="ECO:0000259" key="1">
    <source>
        <dbReference type="Pfam" id="PF13472"/>
    </source>
</evidence>
<gene>
    <name evidence="2" type="ORF">FE374_01200</name>
</gene>
<dbReference type="Gene3D" id="3.40.50.1110">
    <property type="entry name" value="SGNH hydrolase"/>
    <property type="match status" value="1"/>
</dbReference>
<dbReference type="SUPFAM" id="SSF52266">
    <property type="entry name" value="SGNH hydrolase"/>
    <property type="match status" value="1"/>
</dbReference>
<protein>
    <submittedName>
        <fullName evidence="2">SGNH/GDSL hydrolase family protein</fullName>
    </submittedName>
</protein>
<dbReference type="InterPro" id="IPR036514">
    <property type="entry name" value="SGNH_hydro_sf"/>
</dbReference>
<dbReference type="CDD" id="cd00229">
    <property type="entry name" value="SGNH_hydrolase"/>
    <property type="match status" value="1"/>
</dbReference>
<dbReference type="EMBL" id="CP040915">
    <property type="protein sequence ID" value="QDC23427.1"/>
    <property type="molecule type" value="Genomic_DNA"/>
</dbReference>
<dbReference type="KEGG" id="gyu:FE374_01200"/>
<name>A0A5B8C021_9MICO</name>
<evidence type="ECO:0000313" key="3">
    <source>
        <dbReference type="Proteomes" id="UP000314616"/>
    </source>
</evidence>
<reference evidence="2 3" key="1">
    <citation type="submission" date="2019-05" db="EMBL/GenBank/DDBJ databases">
        <title>Georgenia *** sp. nov., and Georgenia *** sp. nov., isolated from the intestinal contents of plateau pika (Ochotona curzoniae) in the Qinghai-Tibet plateau of China.</title>
        <authorList>
            <person name="Tian Z."/>
        </authorList>
    </citation>
    <scope>NUCLEOTIDE SEQUENCE [LARGE SCALE GENOMIC DNA]</scope>
    <source>
        <strain evidence="2 3">Z443</strain>
    </source>
</reference>